<dbReference type="GeneID" id="16797050"/>
<accession>R9ZYI5</accession>
<evidence type="ECO:0000313" key="2">
    <source>
        <dbReference type="Proteomes" id="UP000014711"/>
    </source>
</evidence>
<reference evidence="2" key="2">
    <citation type="submission" date="2013-03" db="EMBL/GenBank/DDBJ databases">
        <title>The Cellulophaga phages: a novel, diverse, and globally ubiquitous model system.</title>
        <authorList>
            <person name="Holmfeldt K."/>
            <person name="Solonenko N."/>
            <person name="Shah M."/>
            <person name="Corrier K."/>
            <person name="Riemann L."/>
            <person name="VerBerkmoes N.C."/>
            <person name="Sullivan M.B."/>
        </authorList>
    </citation>
    <scope>NUCLEOTIDE SEQUENCE [LARGE SCALE GENOMIC DNA]</scope>
</reference>
<dbReference type="RefSeq" id="YP_008241987.1">
    <property type="nucleotide sequence ID" value="NC_021802.1"/>
</dbReference>
<protein>
    <submittedName>
        <fullName evidence="1">Uncharacterized protein</fullName>
    </submittedName>
</protein>
<evidence type="ECO:0000313" key="1">
    <source>
        <dbReference type="EMBL" id="AGO48409.1"/>
    </source>
</evidence>
<reference evidence="1 2" key="1">
    <citation type="journal article" date="2013" name="Proc. Natl. Acad. Sci. U.S.A.">
        <title>Twelve previously unknown phage genera are ubiquitous in global oceans.</title>
        <authorList>
            <person name="Holmfeldt K."/>
            <person name="Solonenko N."/>
            <person name="Shah M."/>
            <person name="Corrier K."/>
            <person name="Riemann L."/>
            <person name="Verberkmoes N.C."/>
            <person name="Sullivan M.B."/>
        </authorList>
    </citation>
    <scope>NUCLEOTIDE SEQUENCE [LARGE SCALE GENOMIC DNA]</scope>
    <source>
        <strain evidence="1">Phi10:1</strain>
    </source>
</reference>
<proteinExistence type="predicted"/>
<keyword evidence="2" id="KW-1185">Reference proteome</keyword>
<gene>
    <name evidence="1" type="ORF">Phi10:1_gp068</name>
</gene>
<sequence>MCCCSELFRRFAVLITKTNIMFIEMPDFQKRIYYLGIPYIVESSYRGRFFNALTIDEEFICFELEGKILNKYFLLTN</sequence>
<organism evidence="1 2">
    <name type="scientific">Cellulophaga phage phi10:1</name>
    <dbReference type="NCBI Taxonomy" id="1327981"/>
    <lineage>
        <taxon>Viruses</taxon>
        <taxon>Duplodnaviria</taxon>
        <taxon>Heunggongvirae</taxon>
        <taxon>Uroviricota</taxon>
        <taxon>Caudoviricetes</taxon>
        <taxon>Assiduviridae</taxon>
        <taxon>Cebadecemvirus</taxon>
        <taxon>Cebadecemvirus phi10una</taxon>
    </lineage>
</organism>
<dbReference type="KEGG" id="vg:16797050"/>
<name>R9ZYI5_9CAUD</name>
<dbReference type="Proteomes" id="UP000014711">
    <property type="component" value="Segment"/>
</dbReference>
<dbReference type="EMBL" id="KC821618">
    <property type="protein sequence ID" value="AGO48409.1"/>
    <property type="molecule type" value="Genomic_DNA"/>
</dbReference>